<dbReference type="Proteomes" id="UP000325315">
    <property type="component" value="Unassembled WGS sequence"/>
</dbReference>
<sequence>MDVKLPFANRLPHEDIYVQQLEGFVQTLRAWYSRIDEHLISLGFISLITKFKQDIMIVSVMTELKLTILFIYFIMEIKQNQEDVKGSMPKNFLKKFHIEECKIMGTPMNPNEKLSQDDRDEKLDE</sequence>
<dbReference type="AlphaFoldDB" id="A0A5B6VJ51"/>
<reference evidence="3" key="1">
    <citation type="journal article" date="2019" name="Plant Biotechnol. J.">
        <title>Genome sequencing of the Australian wild diploid species Gossypium australe highlights disease resistance and delayed gland morphogenesis.</title>
        <authorList>
            <person name="Cai Y."/>
            <person name="Cai X."/>
            <person name="Wang Q."/>
            <person name="Wang P."/>
            <person name="Zhang Y."/>
            <person name="Cai C."/>
            <person name="Xu Y."/>
            <person name="Wang K."/>
            <person name="Zhou Z."/>
            <person name="Wang C."/>
            <person name="Geng S."/>
            <person name="Li B."/>
            <person name="Dong Q."/>
            <person name="Hou Y."/>
            <person name="Wang H."/>
            <person name="Ai P."/>
            <person name="Liu Z."/>
            <person name="Yi F."/>
            <person name="Sun M."/>
            <person name="An G."/>
            <person name="Cheng J."/>
            <person name="Zhang Y."/>
            <person name="Shi Q."/>
            <person name="Xie Y."/>
            <person name="Shi X."/>
            <person name="Chang Y."/>
            <person name="Huang F."/>
            <person name="Chen Y."/>
            <person name="Hong S."/>
            <person name="Mi L."/>
            <person name="Sun Q."/>
            <person name="Zhang L."/>
            <person name="Zhou B."/>
            <person name="Peng R."/>
            <person name="Zhang X."/>
            <person name="Liu F."/>
        </authorList>
    </citation>
    <scope>NUCLEOTIDE SEQUENCE [LARGE SCALE GENOMIC DNA]</scope>
    <source>
        <strain evidence="3">cv. PA1801</strain>
    </source>
</reference>
<keyword evidence="3" id="KW-1185">Reference proteome</keyword>
<feature type="region of interest" description="Disordered" evidence="1">
    <location>
        <begin position="106"/>
        <end position="125"/>
    </location>
</feature>
<evidence type="ECO:0000313" key="2">
    <source>
        <dbReference type="EMBL" id="KAA3469068.1"/>
    </source>
</evidence>
<comment type="caution">
    <text evidence="2">The sequence shown here is derived from an EMBL/GenBank/DDBJ whole genome shotgun (WGS) entry which is preliminary data.</text>
</comment>
<feature type="compositionally biased region" description="Basic and acidic residues" evidence="1">
    <location>
        <begin position="114"/>
        <end position="125"/>
    </location>
</feature>
<proteinExistence type="predicted"/>
<accession>A0A5B6VJ51</accession>
<evidence type="ECO:0000256" key="1">
    <source>
        <dbReference type="SAM" id="MobiDB-lite"/>
    </source>
</evidence>
<gene>
    <name evidence="2" type="ORF">EPI10_014900</name>
</gene>
<name>A0A5B6VJ51_9ROSI</name>
<organism evidence="2 3">
    <name type="scientific">Gossypium australe</name>
    <dbReference type="NCBI Taxonomy" id="47621"/>
    <lineage>
        <taxon>Eukaryota</taxon>
        <taxon>Viridiplantae</taxon>
        <taxon>Streptophyta</taxon>
        <taxon>Embryophyta</taxon>
        <taxon>Tracheophyta</taxon>
        <taxon>Spermatophyta</taxon>
        <taxon>Magnoliopsida</taxon>
        <taxon>eudicotyledons</taxon>
        <taxon>Gunneridae</taxon>
        <taxon>Pentapetalae</taxon>
        <taxon>rosids</taxon>
        <taxon>malvids</taxon>
        <taxon>Malvales</taxon>
        <taxon>Malvaceae</taxon>
        <taxon>Malvoideae</taxon>
        <taxon>Gossypium</taxon>
    </lineage>
</organism>
<evidence type="ECO:0000313" key="3">
    <source>
        <dbReference type="Proteomes" id="UP000325315"/>
    </source>
</evidence>
<dbReference type="EMBL" id="SMMG02000006">
    <property type="protein sequence ID" value="KAA3469068.1"/>
    <property type="molecule type" value="Genomic_DNA"/>
</dbReference>
<protein>
    <submittedName>
        <fullName evidence="2">Retrovirus-related Pol polyprotein from transposon TNT 1-94</fullName>
    </submittedName>
</protein>